<name>A0A2N9L5J6_9BACT</name>
<dbReference type="Proteomes" id="UP000239735">
    <property type="component" value="Unassembled WGS sequence"/>
</dbReference>
<sequence length="57" mass="6401">MHLYSGTPGRIVWAQSRQTNRPSLWAIIGLKSMLAMQWGQRMVKVVSVRVGIGRSCT</sequence>
<dbReference type="AlphaFoldDB" id="A0A2N9L5J6"/>
<proteinExistence type="predicted"/>
<evidence type="ECO:0000313" key="1">
    <source>
        <dbReference type="EMBL" id="SPE18509.1"/>
    </source>
</evidence>
<gene>
    <name evidence="1" type="ORF">SBA5_1540003</name>
</gene>
<protein>
    <submittedName>
        <fullName evidence="1">Uncharacterized protein</fullName>
    </submittedName>
</protein>
<accession>A0A2N9L5J6</accession>
<organism evidence="1 2">
    <name type="scientific">Candidatus Sulfuritelmatomonas gaucii</name>
    <dbReference type="NCBI Taxonomy" id="2043161"/>
    <lineage>
        <taxon>Bacteria</taxon>
        <taxon>Pseudomonadati</taxon>
        <taxon>Acidobacteriota</taxon>
        <taxon>Terriglobia</taxon>
        <taxon>Terriglobales</taxon>
        <taxon>Acidobacteriaceae</taxon>
        <taxon>Candidatus Sulfuritelmatomonas</taxon>
    </lineage>
</organism>
<dbReference type="EMBL" id="OKRB01000062">
    <property type="protein sequence ID" value="SPE18509.1"/>
    <property type="molecule type" value="Genomic_DNA"/>
</dbReference>
<reference evidence="2" key="1">
    <citation type="submission" date="2018-02" db="EMBL/GenBank/DDBJ databases">
        <authorList>
            <person name="Hausmann B."/>
        </authorList>
    </citation>
    <scope>NUCLEOTIDE SEQUENCE [LARGE SCALE GENOMIC DNA]</scope>
    <source>
        <strain evidence="2">Peat soil MAG SbA5</strain>
    </source>
</reference>
<evidence type="ECO:0000313" key="2">
    <source>
        <dbReference type="Proteomes" id="UP000239735"/>
    </source>
</evidence>